<dbReference type="EMBL" id="JBDPZC010000001">
    <property type="protein sequence ID" value="MEO3711534.1"/>
    <property type="molecule type" value="Genomic_DNA"/>
</dbReference>
<organism evidence="1 2">
    <name type="scientific">Roseateles flavus</name>
    <dbReference type="NCBI Taxonomy" id="3149041"/>
    <lineage>
        <taxon>Bacteria</taxon>
        <taxon>Pseudomonadati</taxon>
        <taxon>Pseudomonadota</taxon>
        <taxon>Betaproteobacteria</taxon>
        <taxon>Burkholderiales</taxon>
        <taxon>Sphaerotilaceae</taxon>
        <taxon>Roseateles</taxon>
    </lineage>
</organism>
<evidence type="ECO:0000313" key="1">
    <source>
        <dbReference type="EMBL" id="MEO3711534.1"/>
    </source>
</evidence>
<dbReference type="RefSeq" id="WP_347605441.1">
    <property type="nucleotide sequence ID" value="NZ_JBDPZC010000001.1"/>
</dbReference>
<name>A0ABV0G946_9BURK</name>
<reference evidence="1 2" key="1">
    <citation type="submission" date="2024-05" db="EMBL/GenBank/DDBJ databases">
        <title>Roseateles sp. 2.12 16S ribosomal RNA gene Genome sequencing and assembly.</title>
        <authorList>
            <person name="Woo H."/>
        </authorList>
    </citation>
    <scope>NUCLEOTIDE SEQUENCE [LARGE SCALE GENOMIC DNA]</scope>
    <source>
        <strain evidence="1 2">2.12</strain>
    </source>
</reference>
<comment type="caution">
    <text evidence="1">The sequence shown here is derived from an EMBL/GenBank/DDBJ whole genome shotgun (WGS) entry which is preliminary data.</text>
</comment>
<proteinExistence type="predicted"/>
<sequence>MPSTNQRQAQLAEAVQDGTSHLEAVVQSTMPGMGQIVLGTLCLRGTELALSTPALGELTLGGSLVPLGAEHVGRQVAMSLMSAQSALVLGLVWDQMPASVQVKDLRVDGEHHVIEAQESIELRCGEAAILLLADGRIQLRGTYITSHASATQRIVGGSVHVN</sequence>
<accession>A0ABV0G946</accession>
<protein>
    <submittedName>
        <fullName evidence="1">Uncharacterized protein</fullName>
    </submittedName>
</protein>
<dbReference type="Proteomes" id="UP001462640">
    <property type="component" value="Unassembled WGS sequence"/>
</dbReference>
<gene>
    <name evidence="1" type="ORF">ABDJ40_02000</name>
</gene>
<evidence type="ECO:0000313" key="2">
    <source>
        <dbReference type="Proteomes" id="UP001462640"/>
    </source>
</evidence>
<keyword evidence="2" id="KW-1185">Reference proteome</keyword>